<evidence type="ECO:0000256" key="4">
    <source>
        <dbReference type="ARBA" id="ARBA00022660"/>
    </source>
</evidence>
<dbReference type="InterPro" id="IPR003197">
    <property type="entry name" value="QCR7"/>
</dbReference>
<keyword evidence="7" id="KW-0496">Mitochondrion</keyword>
<dbReference type="PANTHER" id="PTHR12022:SF0">
    <property type="entry name" value="CYTOCHROME B-C1 COMPLEX SUBUNIT 7"/>
    <property type="match status" value="1"/>
</dbReference>
<reference evidence="9" key="1">
    <citation type="submission" date="2021-01" db="EMBL/GenBank/DDBJ databases">
        <authorList>
            <person name="Corre E."/>
            <person name="Pelletier E."/>
            <person name="Niang G."/>
            <person name="Scheremetjew M."/>
            <person name="Finn R."/>
            <person name="Kale V."/>
            <person name="Holt S."/>
            <person name="Cochrane G."/>
            <person name="Meng A."/>
            <person name="Brown T."/>
            <person name="Cohen L."/>
        </authorList>
    </citation>
    <scope>NUCLEOTIDE SEQUENCE</scope>
    <source>
        <strain evidence="9">GSBS06</strain>
    </source>
</reference>
<dbReference type="SUPFAM" id="SSF81524">
    <property type="entry name" value="14 kDa protein of cytochrome bc1 complex (Ubiquinol-cytochrome c reductase)"/>
    <property type="match status" value="1"/>
</dbReference>
<name>A0A7S3LNZ1_9STRA</name>
<protein>
    <recommendedName>
        <fullName evidence="10">Cytochrome b-c1 complex subunit 7</fullName>
    </recommendedName>
</protein>
<evidence type="ECO:0000256" key="3">
    <source>
        <dbReference type="ARBA" id="ARBA00022448"/>
    </source>
</evidence>
<keyword evidence="3" id="KW-0813">Transport</keyword>
<evidence type="ECO:0000256" key="7">
    <source>
        <dbReference type="ARBA" id="ARBA00023128"/>
    </source>
</evidence>
<keyword evidence="5" id="KW-0999">Mitochondrion inner membrane</keyword>
<sequence>MSLQRIIGTVAKKYQKWVHKDLAKYGLRYEDVIIYENPDVQRALKYIPPEEVEARNRRIRRALDLSFKHKELPKHIQAIQAPGKFYLDETMEEMRKLRKEREELTKSKYLF</sequence>
<evidence type="ECO:0008006" key="10">
    <source>
        <dbReference type="Google" id="ProtNLM"/>
    </source>
</evidence>
<dbReference type="EMBL" id="HBIN01010515">
    <property type="protein sequence ID" value="CAE0437615.1"/>
    <property type="molecule type" value="Transcribed_RNA"/>
</dbReference>
<comment type="similarity">
    <text evidence="2">Belongs to the UQCRB/QCR7 family.</text>
</comment>
<dbReference type="PANTHER" id="PTHR12022">
    <property type="entry name" value="UBIQUINOL-CYTOCHROME C REDUCTASE COMPLEX 14 KD PROTEIN"/>
    <property type="match status" value="1"/>
</dbReference>
<dbReference type="Gene3D" id="1.10.1090.10">
    <property type="entry name" value="Cytochrome b-c1 complex subunit 7"/>
    <property type="match status" value="1"/>
</dbReference>
<accession>A0A7S3LNZ1</accession>
<evidence type="ECO:0000256" key="1">
    <source>
        <dbReference type="ARBA" id="ARBA00004443"/>
    </source>
</evidence>
<evidence type="ECO:0000256" key="2">
    <source>
        <dbReference type="ARBA" id="ARBA00008554"/>
    </source>
</evidence>
<comment type="subcellular location">
    <subcellularLocation>
        <location evidence="1">Mitochondrion inner membrane</location>
        <topology evidence="1">Peripheral membrane protein</topology>
        <orientation evidence="1">Matrix side</orientation>
    </subcellularLocation>
</comment>
<evidence type="ECO:0000256" key="6">
    <source>
        <dbReference type="ARBA" id="ARBA00022982"/>
    </source>
</evidence>
<dbReference type="Pfam" id="PF02271">
    <property type="entry name" value="UCR_14kD"/>
    <property type="match status" value="1"/>
</dbReference>
<evidence type="ECO:0000313" key="9">
    <source>
        <dbReference type="EMBL" id="CAE0437615.1"/>
    </source>
</evidence>
<dbReference type="InterPro" id="IPR036544">
    <property type="entry name" value="QCR7_sf"/>
</dbReference>
<keyword evidence="6" id="KW-0249">Electron transport</keyword>
<evidence type="ECO:0000256" key="5">
    <source>
        <dbReference type="ARBA" id="ARBA00022792"/>
    </source>
</evidence>
<dbReference type="GO" id="GO:0006122">
    <property type="term" value="P:mitochondrial electron transport, ubiquinol to cytochrome c"/>
    <property type="evidence" value="ECO:0007669"/>
    <property type="project" value="InterPro"/>
</dbReference>
<dbReference type="GO" id="GO:0005743">
    <property type="term" value="C:mitochondrial inner membrane"/>
    <property type="evidence" value="ECO:0007669"/>
    <property type="project" value="UniProtKB-SubCell"/>
</dbReference>
<organism evidence="9">
    <name type="scientific">Aplanochytrium stocchinoi</name>
    <dbReference type="NCBI Taxonomy" id="215587"/>
    <lineage>
        <taxon>Eukaryota</taxon>
        <taxon>Sar</taxon>
        <taxon>Stramenopiles</taxon>
        <taxon>Bigyra</taxon>
        <taxon>Labyrinthulomycetes</taxon>
        <taxon>Thraustochytrida</taxon>
        <taxon>Thraustochytriidae</taxon>
        <taxon>Aplanochytrium</taxon>
    </lineage>
</organism>
<proteinExistence type="inferred from homology"/>
<gene>
    <name evidence="9" type="ORF">ASTO00021_LOCUS7872</name>
</gene>
<keyword evidence="8" id="KW-0472">Membrane</keyword>
<dbReference type="AlphaFoldDB" id="A0A7S3LNZ1"/>
<evidence type="ECO:0000256" key="8">
    <source>
        <dbReference type="ARBA" id="ARBA00023136"/>
    </source>
</evidence>
<keyword evidence="4" id="KW-0679">Respiratory chain</keyword>
<dbReference type="GO" id="GO:0045275">
    <property type="term" value="C:respiratory chain complex III"/>
    <property type="evidence" value="ECO:0007669"/>
    <property type="project" value="InterPro"/>
</dbReference>